<name>A0A9W6EFH0_ASPNG</name>
<dbReference type="Proteomes" id="UP001144191">
    <property type="component" value="Unassembled WGS sequence"/>
</dbReference>
<feature type="non-terminal residue" evidence="1">
    <location>
        <position position="64"/>
    </location>
</feature>
<gene>
    <name evidence="1" type="ORF">AnigIFM63604_007002</name>
</gene>
<evidence type="ECO:0000313" key="1">
    <source>
        <dbReference type="EMBL" id="GLA56273.1"/>
    </source>
</evidence>
<organism evidence="1 2">
    <name type="scientific">Aspergillus niger</name>
    <dbReference type="NCBI Taxonomy" id="5061"/>
    <lineage>
        <taxon>Eukaryota</taxon>
        <taxon>Fungi</taxon>
        <taxon>Dikarya</taxon>
        <taxon>Ascomycota</taxon>
        <taxon>Pezizomycotina</taxon>
        <taxon>Eurotiomycetes</taxon>
        <taxon>Eurotiomycetidae</taxon>
        <taxon>Eurotiales</taxon>
        <taxon>Aspergillaceae</taxon>
        <taxon>Aspergillus</taxon>
        <taxon>Aspergillus subgen. Circumdati</taxon>
    </lineage>
</organism>
<evidence type="ECO:0000313" key="2">
    <source>
        <dbReference type="Proteomes" id="UP001144191"/>
    </source>
</evidence>
<accession>A0A9W6EFH0</accession>
<reference evidence="1" key="1">
    <citation type="submission" date="2022-07" db="EMBL/GenBank/DDBJ databases">
        <title>Taxonomy of Aspergillus series Nigri: significant species reduction supported by multi-species coalescent approaches.</title>
        <authorList>
            <person name="Bian C."/>
            <person name="Kusuya Y."/>
            <person name="Sklenar F."/>
            <person name="D'hooge E."/>
            <person name="Yaguchi T."/>
            <person name="Takahashi H."/>
            <person name="Hubka V."/>
        </authorList>
    </citation>
    <scope>NUCLEOTIDE SEQUENCE</scope>
    <source>
        <strain evidence="1">IFM 63604</strain>
    </source>
</reference>
<dbReference type="AlphaFoldDB" id="A0A9W6EFH0"/>
<sequence length="64" mass="7958">LDKNLQERIWVALDEGSDIFMVAKKNLYYRIEFKEEELPRHVRWKYKDLQVILIDSLDEKYREQ</sequence>
<comment type="caution">
    <text evidence="1">The sequence shown here is derived from an EMBL/GenBank/DDBJ whole genome shotgun (WGS) entry which is preliminary data.</text>
</comment>
<dbReference type="EMBL" id="BRPB01000418">
    <property type="protein sequence ID" value="GLA56273.1"/>
    <property type="molecule type" value="Genomic_DNA"/>
</dbReference>
<feature type="non-terminal residue" evidence="1">
    <location>
        <position position="1"/>
    </location>
</feature>
<protein>
    <submittedName>
        <fullName evidence="1">Uncharacterized protein</fullName>
    </submittedName>
</protein>
<proteinExistence type="predicted"/>